<dbReference type="Proteomes" id="UP001054945">
    <property type="component" value="Unassembled WGS sequence"/>
</dbReference>
<dbReference type="AlphaFoldDB" id="A0AAV4QKQ8"/>
<gene>
    <name evidence="2" type="ORF">CEXT_349791</name>
</gene>
<evidence type="ECO:0000313" key="3">
    <source>
        <dbReference type="Proteomes" id="UP001054945"/>
    </source>
</evidence>
<evidence type="ECO:0000313" key="2">
    <source>
        <dbReference type="EMBL" id="GIY09847.1"/>
    </source>
</evidence>
<sequence>MAFISRTRHPPMFTISDLFMDFISGTWGAPILNKKYKGPISLCTHPLRTGRGLSVKHGMMKHLCSTKKERLPPTFVLIVCGLFMDFISGTWGAPILNKKRVHLPFVRILLGLAVDYVSETWDDETLMFNKKEKAPSHLCTNRLWTVHGFHQRNMGCTDIK</sequence>
<accession>A0AAV4QKQ8</accession>
<comment type="caution">
    <text evidence="2">The sequence shown here is derived from an EMBL/GenBank/DDBJ whole genome shotgun (WGS) entry which is preliminary data.</text>
</comment>
<feature type="transmembrane region" description="Helical" evidence="1">
    <location>
        <begin position="75"/>
        <end position="97"/>
    </location>
</feature>
<keyword evidence="3" id="KW-1185">Reference proteome</keyword>
<reference evidence="2 3" key="1">
    <citation type="submission" date="2021-06" db="EMBL/GenBank/DDBJ databases">
        <title>Caerostris extrusa draft genome.</title>
        <authorList>
            <person name="Kono N."/>
            <person name="Arakawa K."/>
        </authorList>
    </citation>
    <scope>NUCLEOTIDE SEQUENCE [LARGE SCALE GENOMIC DNA]</scope>
</reference>
<keyword evidence="1" id="KW-0472">Membrane</keyword>
<protein>
    <submittedName>
        <fullName evidence="2">Uncharacterized protein</fullName>
    </submittedName>
</protein>
<keyword evidence="1" id="KW-0812">Transmembrane</keyword>
<organism evidence="2 3">
    <name type="scientific">Caerostris extrusa</name>
    <name type="common">Bark spider</name>
    <name type="synonym">Caerostris bankana</name>
    <dbReference type="NCBI Taxonomy" id="172846"/>
    <lineage>
        <taxon>Eukaryota</taxon>
        <taxon>Metazoa</taxon>
        <taxon>Ecdysozoa</taxon>
        <taxon>Arthropoda</taxon>
        <taxon>Chelicerata</taxon>
        <taxon>Arachnida</taxon>
        <taxon>Araneae</taxon>
        <taxon>Araneomorphae</taxon>
        <taxon>Entelegynae</taxon>
        <taxon>Araneoidea</taxon>
        <taxon>Araneidae</taxon>
        <taxon>Caerostris</taxon>
    </lineage>
</organism>
<keyword evidence="1" id="KW-1133">Transmembrane helix</keyword>
<dbReference type="EMBL" id="BPLR01006435">
    <property type="protein sequence ID" value="GIY09847.1"/>
    <property type="molecule type" value="Genomic_DNA"/>
</dbReference>
<name>A0AAV4QKQ8_CAEEX</name>
<evidence type="ECO:0000256" key="1">
    <source>
        <dbReference type="SAM" id="Phobius"/>
    </source>
</evidence>
<proteinExistence type="predicted"/>